<dbReference type="STRING" id="252305.OB2597_12768"/>
<accession>A3TXY2</accession>
<dbReference type="InterPro" id="IPR027417">
    <property type="entry name" value="P-loop_NTPase"/>
</dbReference>
<dbReference type="EMBL" id="AAMO01000005">
    <property type="protein sequence ID" value="EAQ03016.1"/>
    <property type="molecule type" value="Genomic_DNA"/>
</dbReference>
<evidence type="ECO:0000313" key="1">
    <source>
        <dbReference type="EMBL" id="EAQ03016.1"/>
    </source>
</evidence>
<protein>
    <submittedName>
        <fullName evidence="1">Transposition helper protein</fullName>
    </submittedName>
</protein>
<dbReference type="Gene3D" id="3.40.50.300">
    <property type="entry name" value="P-loop containing nucleotide triphosphate hydrolases"/>
    <property type="match status" value="1"/>
</dbReference>
<dbReference type="InterPro" id="IPR008868">
    <property type="entry name" value="TniB"/>
</dbReference>
<dbReference type="AlphaFoldDB" id="A3TXY2"/>
<proteinExistence type="predicted"/>
<dbReference type="HOGENOM" id="CLU_067529_1_0_5"/>
<gene>
    <name evidence="1" type="ORF">OB2597_12768</name>
</gene>
<dbReference type="SUPFAM" id="SSF52540">
    <property type="entry name" value="P-loop containing nucleoside triphosphate hydrolases"/>
    <property type="match status" value="1"/>
</dbReference>
<dbReference type="RefSeq" id="WP_009806772.1">
    <property type="nucleotide sequence ID" value="NZ_CH724131.1"/>
</dbReference>
<dbReference type="OrthoDB" id="6058098at2"/>
<evidence type="ECO:0000313" key="2">
    <source>
        <dbReference type="Proteomes" id="UP000004318"/>
    </source>
</evidence>
<name>A3TXY2_PSEBH</name>
<dbReference type="Pfam" id="PF05621">
    <property type="entry name" value="TniB"/>
    <property type="match status" value="1"/>
</dbReference>
<dbReference type="Proteomes" id="UP000004318">
    <property type="component" value="Unassembled WGS sequence"/>
</dbReference>
<keyword evidence="2" id="KW-1185">Reference proteome</keyword>
<sequence>MNNTAISLLSEIVLHDSLRGALSSVDFLLSTNQAFGGCLVPLLGPTRVGKKSVARHLLSNAGPATSLFPMDDVVYCSLPPQSSGKSIYGAILAGMGQRILSNENTKSVRDRLFRAIDQLGIQAVVIDEVNHLIERGANLAPREAADHLKTIVDETGVSVIAVGLPRFQRIIDENEQLRDRACATTILKPYDWQVDAERDAFAYTVDVALHKLEQSGFPVAIEFEDIVRRLYGASAGRIPVMMRVLKLCALATREPRALELADFALAARAMQQSGIPTSSFFIDEEPDEVEILRSFACTMAEAGLEFSVDSLAGLDLAHGALSA</sequence>
<dbReference type="eggNOG" id="COG1474">
    <property type="taxonomic scope" value="Bacteria"/>
</dbReference>
<organism evidence="1 2">
    <name type="scientific">Pseudooceanicola batsensis (strain ATCC BAA-863 / DSM 15984 / KCTC 12145 / HTCC2597)</name>
    <name type="common">Oceanicola batsensis</name>
    <dbReference type="NCBI Taxonomy" id="252305"/>
    <lineage>
        <taxon>Bacteria</taxon>
        <taxon>Pseudomonadati</taxon>
        <taxon>Pseudomonadota</taxon>
        <taxon>Alphaproteobacteria</taxon>
        <taxon>Rhodobacterales</taxon>
        <taxon>Paracoccaceae</taxon>
        <taxon>Pseudooceanicola</taxon>
    </lineage>
</organism>
<reference evidence="1 2" key="1">
    <citation type="journal article" date="2010" name="J. Bacteriol.">
        <title>Genome sequences of Oceanicola granulosus HTCC2516(T) and Oceanicola batsensis HTCC2597(TDelta).</title>
        <authorList>
            <person name="Thrash J.C."/>
            <person name="Cho J.C."/>
            <person name="Vergin K.L."/>
            <person name="Giovannoni S.J."/>
        </authorList>
    </citation>
    <scope>NUCLEOTIDE SEQUENCE [LARGE SCALE GENOMIC DNA]</scope>
    <source>
        <strain evidence="2">ATCC BAA-863 / DSM 15984 / KCTC 12145 / HTCC2597</strain>
    </source>
</reference>
<comment type="caution">
    <text evidence="1">The sequence shown here is derived from an EMBL/GenBank/DDBJ whole genome shotgun (WGS) entry which is preliminary data.</text>
</comment>